<keyword evidence="2" id="KW-1185">Reference proteome</keyword>
<gene>
    <name evidence="1" type="ORF">SS1G_04943</name>
</gene>
<evidence type="ECO:0000313" key="2">
    <source>
        <dbReference type="Proteomes" id="UP000001312"/>
    </source>
</evidence>
<accession>A7EI01</accession>
<dbReference type="AlphaFoldDB" id="A7EI01"/>
<sequence>MSRLGTGDWENGRPFGGVYAQPWYLLQNSELSCQSKWGKIIGDAIEGWKEDRGNEADTAQIHHM</sequence>
<dbReference type="RefSeq" id="XP_001593516.1">
    <property type="nucleotide sequence ID" value="XM_001593466.1"/>
</dbReference>
<evidence type="ECO:0000313" key="1">
    <source>
        <dbReference type="EMBL" id="EDO02467.1"/>
    </source>
</evidence>
<name>A7EI01_SCLS1</name>
<dbReference type="Proteomes" id="UP000001312">
    <property type="component" value="Unassembled WGS sequence"/>
</dbReference>
<dbReference type="GeneID" id="5490202"/>
<organism evidence="1 2">
    <name type="scientific">Sclerotinia sclerotiorum (strain ATCC 18683 / 1980 / Ss-1)</name>
    <name type="common">White mold</name>
    <name type="synonym">Whetzelinia sclerotiorum</name>
    <dbReference type="NCBI Taxonomy" id="665079"/>
    <lineage>
        <taxon>Eukaryota</taxon>
        <taxon>Fungi</taxon>
        <taxon>Dikarya</taxon>
        <taxon>Ascomycota</taxon>
        <taxon>Pezizomycotina</taxon>
        <taxon>Leotiomycetes</taxon>
        <taxon>Helotiales</taxon>
        <taxon>Sclerotiniaceae</taxon>
        <taxon>Sclerotinia</taxon>
    </lineage>
</organism>
<proteinExistence type="predicted"/>
<dbReference type="KEGG" id="ssl:SS1G_04943"/>
<dbReference type="InParanoid" id="A7EI01"/>
<dbReference type="EMBL" id="CH476626">
    <property type="protein sequence ID" value="EDO02467.1"/>
    <property type="molecule type" value="Genomic_DNA"/>
</dbReference>
<dbReference type="HOGENOM" id="CLU_2868968_0_0_1"/>
<protein>
    <submittedName>
        <fullName evidence="1">Uncharacterized protein</fullName>
    </submittedName>
</protein>
<reference evidence="2" key="1">
    <citation type="journal article" date="2011" name="PLoS Genet.">
        <title>Genomic analysis of the necrotrophic fungal pathogens Sclerotinia sclerotiorum and Botrytis cinerea.</title>
        <authorList>
            <person name="Amselem J."/>
            <person name="Cuomo C.A."/>
            <person name="van Kan J.A."/>
            <person name="Viaud M."/>
            <person name="Benito E.P."/>
            <person name="Couloux A."/>
            <person name="Coutinho P.M."/>
            <person name="de Vries R.P."/>
            <person name="Dyer P.S."/>
            <person name="Fillinger S."/>
            <person name="Fournier E."/>
            <person name="Gout L."/>
            <person name="Hahn M."/>
            <person name="Kohn L."/>
            <person name="Lapalu N."/>
            <person name="Plummer K.M."/>
            <person name="Pradier J.M."/>
            <person name="Quevillon E."/>
            <person name="Sharon A."/>
            <person name="Simon A."/>
            <person name="ten Have A."/>
            <person name="Tudzynski B."/>
            <person name="Tudzynski P."/>
            <person name="Wincker P."/>
            <person name="Andrew M."/>
            <person name="Anthouard V."/>
            <person name="Beever R.E."/>
            <person name="Beffa R."/>
            <person name="Benoit I."/>
            <person name="Bouzid O."/>
            <person name="Brault B."/>
            <person name="Chen Z."/>
            <person name="Choquer M."/>
            <person name="Collemare J."/>
            <person name="Cotton P."/>
            <person name="Danchin E.G."/>
            <person name="Da Silva C."/>
            <person name="Gautier A."/>
            <person name="Giraud C."/>
            <person name="Giraud T."/>
            <person name="Gonzalez C."/>
            <person name="Grossetete S."/>
            <person name="Guldener U."/>
            <person name="Henrissat B."/>
            <person name="Howlett B.J."/>
            <person name="Kodira C."/>
            <person name="Kretschmer M."/>
            <person name="Lappartient A."/>
            <person name="Leroch M."/>
            <person name="Levis C."/>
            <person name="Mauceli E."/>
            <person name="Neuveglise C."/>
            <person name="Oeser B."/>
            <person name="Pearson M."/>
            <person name="Poulain J."/>
            <person name="Poussereau N."/>
            <person name="Quesneville H."/>
            <person name="Rascle C."/>
            <person name="Schumacher J."/>
            <person name="Segurens B."/>
            <person name="Sexton A."/>
            <person name="Silva E."/>
            <person name="Sirven C."/>
            <person name="Soanes D.M."/>
            <person name="Talbot N.J."/>
            <person name="Templeton M."/>
            <person name="Yandava C."/>
            <person name="Yarden O."/>
            <person name="Zeng Q."/>
            <person name="Rollins J.A."/>
            <person name="Lebrun M.H."/>
            <person name="Dickman M."/>
        </authorList>
    </citation>
    <scope>NUCLEOTIDE SEQUENCE [LARGE SCALE GENOMIC DNA]</scope>
    <source>
        <strain evidence="2">ATCC 18683 / 1980 / Ss-1</strain>
    </source>
</reference>